<evidence type="ECO:0000256" key="2">
    <source>
        <dbReference type="ARBA" id="ARBA00022741"/>
    </source>
</evidence>
<dbReference type="GO" id="GO:0005524">
    <property type="term" value="F:ATP binding"/>
    <property type="evidence" value="ECO:0007669"/>
    <property type="project" value="UniProtKB-KW"/>
</dbReference>
<dbReference type="Pfam" id="PF00764">
    <property type="entry name" value="Arginosuc_synth"/>
    <property type="match status" value="1"/>
</dbReference>
<evidence type="ECO:0000259" key="4">
    <source>
        <dbReference type="Pfam" id="PF00764"/>
    </source>
</evidence>
<reference evidence="5" key="1">
    <citation type="journal article" date="2014" name="Front. Microbiol.">
        <title>High frequency of phylogenetically diverse reductive dehalogenase-homologous genes in deep subseafloor sedimentary metagenomes.</title>
        <authorList>
            <person name="Kawai M."/>
            <person name="Futagami T."/>
            <person name="Toyoda A."/>
            <person name="Takaki Y."/>
            <person name="Nishi S."/>
            <person name="Hori S."/>
            <person name="Arai W."/>
            <person name="Tsubouchi T."/>
            <person name="Morono Y."/>
            <person name="Uchiyama I."/>
            <person name="Ito T."/>
            <person name="Fujiyama A."/>
            <person name="Inagaki F."/>
            <person name="Takami H."/>
        </authorList>
    </citation>
    <scope>NUCLEOTIDE SEQUENCE</scope>
    <source>
        <strain evidence="5">Expedition CK06-06</strain>
    </source>
</reference>
<dbReference type="InterPro" id="IPR014729">
    <property type="entry name" value="Rossmann-like_a/b/a_fold"/>
</dbReference>
<keyword evidence="3" id="KW-0067">ATP-binding</keyword>
<evidence type="ECO:0000256" key="1">
    <source>
        <dbReference type="ARBA" id="ARBA00022598"/>
    </source>
</evidence>
<evidence type="ECO:0000313" key="5">
    <source>
        <dbReference type="EMBL" id="GAI36998.1"/>
    </source>
</evidence>
<organism evidence="5">
    <name type="scientific">marine sediment metagenome</name>
    <dbReference type="NCBI Taxonomy" id="412755"/>
    <lineage>
        <taxon>unclassified sequences</taxon>
        <taxon>metagenomes</taxon>
        <taxon>ecological metagenomes</taxon>
    </lineage>
</organism>
<dbReference type="PROSITE" id="PS00564">
    <property type="entry name" value="ARGININOSUCCIN_SYN_1"/>
    <property type="match status" value="1"/>
</dbReference>
<evidence type="ECO:0000256" key="3">
    <source>
        <dbReference type="ARBA" id="ARBA00022840"/>
    </source>
</evidence>
<dbReference type="SUPFAM" id="SSF52402">
    <property type="entry name" value="Adenine nucleotide alpha hydrolases-like"/>
    <property type="match status" value="1"/>
</dbReference>
<feature type="domain" description="Arginosuccinate synthase-like N-terminal" evidence="4">
    <location>
        <begin position="4"/>
        <end position="40"/>
    </location>
</feature>
<gene>
    <name evidence="5" type="ORF">S06H3_47802</name>
</gene>
<keyword evidence="1" id="KW-0436">Ligase</keyword>
<name>X1N0C6_9ZZZZ</name>
<dbReference type="GO" id="GO:0004055">
    <property type="term" value="F:argininosuccinate synthase activity"/>
    <property type="evidence" value="ECO:0007669"/>
    <property type="project" value="InterPro"/>
</dbReference>
<proteinExistence type="predicted"/>
<sequence>MAEKVILAYSGGLDTSAAIKWLADKCKMGVIALTIGTGGVGGAPGHSTKGAEDRSSQGIDARYKKNVWAMRKVCSN</sequence>
<dbReference type="Gene3D" id="3.40.50.620">
    <property type="entry name" value="HUPs"/>
    <property type="match status" value="1"/>
</dbReference>
<accession>X1N0C6</accession>
<protein>
    <recommendedName>
        <fullName evidence="4">Arginosuccinate synthase-like N-terminal domain-containing protein</fullName>
    </recommendedName>
</protein>
<dbReference type="GO" id="GO:0006526">
    <property type="term" value="P:L-arginine biosynthetic process"/>
    <property type="evidence" value="ECO:0007669"/>
    <property type="project" value="InterPro"/>
</dbReference>
<dbReference type="InterPro" id="IPR018223">
    <property type="entry name" value="Arginosuc_synth_CS"/>
</dbReference>
<keyword evidence="2" id="KW-0547">Nucleotide-binding</keyword>
<dbReference type="EMBL" id="BARV01030057">
    <property type="protein sequence ID" value="GAI36998.1"/>
    <property type="molecule type" value="Genomic_DNA"/>
</dbReference>
<dbReference type="AlphaFoldDB" id="X1N0C6"/>
<dbReference type="InterPro" id="IPR048267">
    <property type="entry name" value="Arginosuc_syn_N"/>
</dbReference>
<comment type="caution">
    <text evidence="5">The sequence shown here is derived from an EMBL/GenBank/DDBJ whole genome shotgun (WGS) entry which is preliminary data.</text>
</comment>